<evidence type="ECO:0008006" key="5">
    <source>
        <dbReference type="Google" id="ProtNLM"/>
    </source>
</evidence>
<feature type="region of interest" description="Disordered" evidence="1">
    <location>
        <begin position="318"/>
        <end position="338"/>
    </location>
</feature>
<dbReference type="Proteomes" id="UP000315724">
    <property type="component" value="Chromosome"/>
</dbReference>
<organism evidence="3 4">
    <name type="scientific">Thalassoglobus polymorphus</name>
    <dbReference type="NCBI Taxonomy" id="2527994"/>
    <lineage>
        <taxon>Bacteria</taxon>
        <taxon>Pseudomonadati</taxon>
        <taxon>Planctomycetota</taxon>
        <taxon>Planctomycetia</taxon>
        <taxon>Planctomycetales</taxon>
        <taxon>Planctomycetaceae</taxon>
        <taxon>Thalassoglobus</taxon>
    </lineage>
</organism>
<gene>
    <name evidence="3" type="ORF">Mal48_02520</name>
</gene>
<dbReference type="AlphaFoldDB" id="A0A517QHB3"/>
<protein>
    <recommendedName>
        <fullName evidence="5">Bacterial SH3 domain protein</fullName>
    </recommendedName>
</protein>
<feature type="chain" id="PRO_5022111251" description="Bacterial SH3 domain protein" evidence="2">
    <location>
        <begin position="21"/>
        <end position="419"/>
    </location>
</feature>
<accession>A0A517QHB3</accession>
<evidence type="ECO:0000256" key="1">
    <source>
        <dbReference type="SAM" id="MobiDB-lite"/>
    </source>
</evidence>
<keyword evidence="4" id="KW-1185">Reference proteome</keyword>
<feature type="signal peptide" evidence="2">
    <location>
        <begin position="1"/>
        <end position="20"/>
    </location>
</feature>
<dbReference type="OrthoDB" id="288013at2"/>
<dbReference type="EMBL" id="CP036267">
    <property type="protein sequence ID" value="QDT31022.1"/>
    <property type="molecule type" value="Genomic_DNA"/>
</dbReference>
<reference evidence="3 4" key="1">
    <citation type="submission" date="2019-02" db="EMBL/GenBank/DDBJ databases">
        <title>Deep-cultivation of Planctomycetes and their phenomic and genomic characterization uncovers novel biology.</title>
        <authorList>
            <person name="Wiegand S."/>
            <person name="Jogler M."/>
            <person name="Boedeker C."/>
            <person name="Pinto D."/>
            <person name="Vollmers J."/>
            <person name="Rivas-Marin E."/>
            <person name="Kohn T."/>
            <person name="Peeters S.H."/>
            <person name="Heuer A."/>
            <person name="Rast P."/>
            <person name="Oberbeckmann S."/>
            <person name="Bunk B."/>
            <person name="Jeske O."/>
            <person name="Meyerdierks A."/>
            <person name="Storesund J.E."/>
            <person name="Kallscheuer N."/>
            <person name="Luecker S."/>
            <person name="Lage O.M."/>
            <person name="Pohl T."/>
            <person name="Merkel B.J."/>
            <person name="Hornburger P."/>
            <person name="Mueller R.-W."/>
            <person name="Bruemmer F."/>
            <person name="Labrenz M."/>
            <person name="Spormann A.M."/>
            <person name="Op den Camp H."/>
            <person name="Overmann J."/>
            <person name="Amann R."/>
            <person name="Jetten M.S.M."/>
            <person name="Mascher T."/>
            <person name="Medema M.H."/>
            <person name="Devos D.P."/>
            <person name="Kaster A.-K."/>
            <person name="Ovreas L."/>
            <person name="Rohde M."/>
            <person name="Galperin M.Y."/>
            <person name="Jogler C."/>
        </authorList>
    </citation>
    <scope>NUCLEOTIDE SEQUENCE [LARGE SCALE GENOMIC DNA]</scope>
    <source>
        <strain evidence="3 4">Mal48</strain>
    </source>
</reference>
<dbReference type="Gene3D" id="2.30.30.40">
    <property type="entry name" value="SH3 Domains"/>
    <property type="match status" value="1"/>
</dbReference>
<keyword evidence="2" id="KW-0732">Signal</keyword>
<evidence type="ECO:0000313" key="4">
    <source>
        <dbReference type="Proteomes" id="UP000315724"/>
    </source>
</evidence>
<name>A0A517QHB3_9PLAN</name>
<dbReference type="RefSeq" id="WP_145195304.1">
    <property type="nucleotide sequence ID" value="NZ_CP036267.1"/>
</dbReference>
<evidence type="ECO:0000313" key="3">
    <source>
        <dbReference type="EMBL" id="QDT31022.1"/>
    </source>
</evidence>
<dbReference type="KEGG" id="tpol:Mal48_02520"/>
<evidence type="ECO:0000256" key="2">
    <source>
        <dbReference type="SAM" id="SignalP"/>
    </source>
</evidence>
<sequence precursor="true">MWRLFLVTFLCIGSLQSAEAIEQKFPYQATVIAEKVEVRCGPGANFYVTGHVQQKETVTVHRHDHGGWFMIAPPKGSLSWIDAELVKRTGGDTGVVQVAPQNGRPARAIVRIGSELSKEHSYYGRELSNGDEVTILGEETLTTQRGPVRMLKIVPPAQEFRWMKGEFLVPLDKQIQQQIAHDPYQVPTENRSTFLKQKKEIETAKKKEVDQAVARRKVLYDELDRIDRVYASMMQKEPAQWDLESIKEQYQLLAKGADSTIGALIQKRMDVLKRRREILSHYQEFVRVSAASARRDKELVAQQLGFQNESTLNQTFVQGGPAPEQMASQPGPPTDEPVSPRLNGAGIIRPLPGNYPGTPRFALVAPDGRMLAYLEAAEGVRIDQWLGKPAGIIGSRGHHAQLGADVIRVQRVVPVQLVR</sequence>
<proteinExistence type="predicted"/>